<dbReference type="InterPro" id="IPR036770">
    <property type="entry name" value="Ankyrin_rpt-contain_sf"/>
</dbReference>
<dbReference type="SMART" id="SM00969">
    <property type="entry name" value="SOCS_box"/>
    <property type="match status" value="1"/>
</dbReference>
<dbReference type="SMART" id="SM00248">
    <property type="entry name" value="ANK"/>
    <property type="match status" value="5"/>
</dbReference>
<gene>
    <name evidence="5" type="ORF">TIS948_LOCUS20689</name>
</gene>
<dbReference type="OrthoDB" id="10256523at2759"/>
<dbReference type="AlphaFoldDB" id="A0A817U428"/>
<dbReference type="CDD" id="cd03716">
    <property type="entry name" value="SOCS_ASB_like"/>
    <property type="match status" value="1"/>
</dbReference>
<dbReference type="Proteomes" id="UP000663825">
    <property type="component" value="Unassembled WGS sequence"/>
</dbReference>
<sequence>MGNHHSVKRECLHEAIRRKDVKKIKQIVYNSDIDFIKNDFKSLELATLYNLTEVVELLLSRGCVPRDKRTARAFDLAVWKCHKDIATMFLKAGIEYKGRNQFNETILFVSACGNNSTLTEILIEGGCDLNECTRSWTALHVAAARNHDEVLRVLVKHGCDLNIRDRDGFNALMLAILNENLKNIKLLVQCGCSINIEELYSTPCVAKQLAKYPEIERILWNERTRAKNLKELCRLRIRSALGQRLWKKTSLLPLPIRIKDFVALKELFVSCEEQQQIILCLLRRLVVPPRQFQIQKHRKLNKILFRLYIQLLQAENESLRREIIALQKIFSIPVDENHRYTHFRYQIYSLEKQVSLLTRLLDCKREAVATCETILLELNQFLQDFKGKITRKEHIDELLIQTWIDRIESNRKKSFKSMQDHTSLSDSDTLYAPNSAKFIHQEPIHLLDICSGKIEHLNLKNIANLESSLHNLHADLRSFQNELLDQTNHKIFPDLDHNLVKRSKELSNKINITTNELFYLSILVPTRHQKCSFAPEQITTDLICQRINSQFRLSPNIKLVLQSMIDSLICSYNHELHLLKLESNIKTKQLSFYRHSLANIHSQYIQNLIEILSTGQQSFNRQIQTHLYEPLVNVIKDFNRMNNEKTDESLKSFLFTFKIHIDQFNEVVHDLYQQITDGSKAVNQLFIETNEKMWSDIEKQQKKLLDDISLVKTEQIFTDDHSFDKLSQYFSNRLVCPLVDTVLDRFCLQILPQIHHKINWLNAESSSMERILLAADYHNLRNLGLYNVDEKTAERVFADESPLLHIFNNKKIQSLVITMIGNKTKTSASDFVTSIFTVVLSVFNNLLYLNCNPFAESHLRRLSFGEKTPTFFSLTLLELNTTYIDRSYGQPSHFYSYPYTLRYFHNVTNSFSSGLFKCVREVSLFDDRSFEHEIFVRIAQAFPLLEKLSMINRTPQNQNTKNKNKPLLIIEYHHLLELDFLNVNDDYLEQFLIKTKTYSPNNVCLYANYESLKRVTNCFRRVATRASAAKINSLRTYGQFQLF</sequence>
<evidence type="ECO:0000259" key="4">
    <source>
        <dbReference type="PROSITE" id="PS50225"/>
    </source>
</evidence>
<keyword evidence="2 3" id="KW-0040">ANK repeat</keyword>
<dbReference type="InterPro" id="IPR036036">
    <property type="entry name" value="SOCS_box-like_dom_sf"/>
</dbReference>
<proteinExistence type="predicted"/>
<dbReference type="EMBL" id="CAJNXB010003581">
    <property type="protein sequence ID" value="CAF3325792.1"/>
    <property type="molecule type" value="Genomic_DNA"/>
</dbReference>
<evidence type="ECO:0000256" key="2">
    <source>
        <dbReference type="ARBA" id="ARBA00023043"/>
    </source>
</evidence>
<dbReference type="InterPro" id="IPR001496">
    <property type="entry name" value="SOCS_box"/>
</dbReference>
<organism evidence="5 6">
    <name type="scientific">Rotaria socialis</name>
    <dbReference type="NCBI Taxonomy" id="392032"/>
    <lineage>
        <taxon>Eukaryota</taxon>
        <taxon>Metazoa</taxon>
        <taxon>Spiralia</taxon>
        <taxon>Gnathifera</taxon>
        <taxon>Rotifera</taxon>
        <taxon>Eurotatoria</taxon>
        <taxon>Bdelloidea</taxon>
        <taxon>Philodinida</taxon>
        <taxon>Philodinidae</taxon>
        <taxon>Rotaria</taxon>
    </lineage>
</organism>
<dbReference type="SUPFAM" id="SSF48403">
    <property type="entry name" value="Ankyrin repeat"/>
    <property type="match status" value="1"/>
</dbReference>
<feature type="repeat" description="ANK" evidence="3">
    <location>
        <begin position="167"/>
        <end position="199"/>
    </location>
</feature>
<evidence type="ECO:0000256" key="1">
    <source>
        <dbReference type="ARBA" id="ARBA00022737"/>
    </source>
</evidence>
<dbReference type="PANTHER" id="PTHR24198">
    <property type="entry name" value="ANKYRIN REPEAT AND PROTEIN KINASE DOMAIN-CONTAINING PROTEIN"/>
    <property type="match status" value="1"/>
</dbReference>
<name>A0A817U428_9BILA</name>
<reference evidence="5" key="1">
    <citation type="submission" date="2021-02" db="EMBL/GenBank/DDBJ databases">
        <authorList>
            <person name="Nowell W R."/>
        </authorList>
    </citation>
    <scope>NUCLEOTIDE SEQUENCE</scope>
</reference>
<dbReference type="PANTHER" id="PTHR24198:SF165">
    <property type="entry name" value="ANKYRIN REPEAT-CONTAINING PROTEIN-RELATED"/>
    <property type="match status" value="1"/>
</dbReference>
<dbReference type="PROSITE" id="PS50297">
    <property type="entry name" value="ANK_REP_REGION"/>
    <property type="match status" value="1"/>
</dbReference>
<dbReference type="Pfam" id="PF12796">
    <property type="entry name" value="Ank_2"/>
    <property type="match status" value="1"/>
</dbReference>
<evidence type="ECO:0000313" key="6">
    <source>
        <dbReference type="Proteomes" id="UP000663825"/>
    </source>
</evidence>
<keyword evidence="1" id="KW-0677">Repeat</keyword>
<dbReference type="Pfam" id="PF07525">
    <property type="entry name" value="SOCS_box"/>
    <property type="match status" value="1"/>
</dbReference>
<protein>
    <recommendedName>
        <fullName evidence="4">SOCS box domain-containing protein</fullName>
    </recommendedName>
</protein>
<dbReference type="GO" id="GO:0035556">
    <property type="term" value="P:intracellular signal transduction"/>
    <property type="evidence" value="ECO:0007669"/>
    <property type="project" value="InterPro"/>
</dbReference>
<evidence type="ECO:0000313" key="5">
    <source>
        <dbReference type="EMBL" id="CAF3325792.1"/>
    </source>
</evidence>
<accession>A0A817U428</accession>
<dbReference type="Gene3D" id="1.25.40.20">
    <property type="entry name" value="Ankyrin repeat-containing domain"/>
    <property type="match status" value="2"/>
</dbReference>
<feature type="repeat" description="ANK" evidence="3">
    <location>
        <begin position="134"/>
        <end position="166"/>
    </location>
</feature>
<dbReference type="InterPro" id="IPR002110">
    <property type="entry name" value="Ankyrin_rpt"/>
</dbReference>
<dbReference type="SUPFAM" id="SSF158235">
    <property type="entry name" value="SOCS box-like"/>
    <property type="match status" value="1"/>
</dbReference>
<feature type="domain" description="SOCS box" evidence="4">
    <location>
        <begin position="214"/>
        <end position="262"/>
    </location>
</feature>
<comment type="caution">
    <text evidence="5">The sequence shown here is derived from an EMBL/GenBank/DDBJ whole genome shotgun (WGS) entry which is preliminary data.</text>
</comment>
<dbReference type="Gene3D" id="1.10.750.20">
    <property type="entry name" value="SOCS box"/>
    <property type="match status" value="1"/>
</dbReference>
<dbReference type="PROSITE" id="PS50088">
    <property type="entry name" value="ANK_REPEAT"/>
    <property type="match status" value="2"/>
</dbReference>
<evidence type="ECO:0000256" key="3">
    <source>
        <dbReference type="PROSITE-ProRule" id="PRU00023"/>
    </source>
</evidence>
<dbReference type="PROSITE" id="PS50225">
    <property type="entry name" value="SOCS"/>
    <property type="match status" value="1"/>
</dbReference>